<sequence length="21" mass="2574">MVYFFHGRAISRACLVEFLWK</sequence>
<reference evidence="1" key="2">
    <citation type="journal article" date="2015" name="Data Brief">
        <title>Shoot transcriptome of the giant reed, Arundo donax.</title>
        <authorList>
            <person name="Barrero R.A."/>
            <person name="Guerrero F.D."/>
            <person name="Moolhuijzen P."/>
            <person name="Goolsby J.A."/>
            <person name="Tidwell J."/>
            <person name="Bellgard S.E."/>
            <person name="Bellgard M.I."/>
        </authorList>
    </citation>
    <scope>NUCLEOTIDE SEQUENCE</scope>
    <source>
        <tissue evidence="1">Shoot tissue taken approximately 20 cm above the soil surface</tissue>
    </source>
</reference>
<proteinExistence type="predicted"/>
<evidence type="ECO:0000313" key="1">
    <source>
        <dbReference type="EMBL" id="JAE06553.1"/>
    </source>
</evidence>
<dbReference type="EMBL" id="GBRH01191343">
    <property type="protein sequence ID" value="JAE06553.1"/>
    <property type="molecule type" value="Transcribed_RNA"/>
</dbReference>
<organism evidence="1">
    <name type="scientific">Arundo donax</name>
    <name type="common">Giant reed</name>
    <name type="synonym">Donax arundinaceus</name>
    <dbReference type="NCBI Taxonomy" id="35708"/>
    <lineage>
        <taxon>Eukaryota</taxon>
        <taxon>Viridiplantae</taxon>
        <taxon>Streptophyta</taxon>
        <taxon>Embryophyta</taxon>
        <taxon>Tracheophyta</taxon>
        <taxon>Spermatophyta</taxon>
        <taxon>Magnoliopsida</taxon>
        <taxon>Liliopsida</taxon>
        <taxon>Poales</taxon>
        <taxon>Poaceae</taxon>
        <taxon>PACMAD clade</taxon>
        <taxon>Arundinoideae</taxon>
        <taxon>Arundineae</taxon>
        <taxon>Arundo</taxon>
    </lineage>
</organism>
<accession>A0A0A9FE72</accession>
<protein>
    <submittedName>
        <fullName evidence="1">Uncharacterized protein</fullName>
    </submittedName>
</protein>
<name>A0A0A9FE72_ARUDO</name>
<reference evidence="1" key="1">
    <citation type="submission" date="2014-09" db="EMBL/GenBank/DDBJ databases">
        <authorList>
            <person name="Magalhaes I.L.F."/>
            <person name="Oliveira U."/>
            <person name="Santos F.R."/>
            <person name="Vidigal T.H.D.A."/>
            <person name="Brescovit A.D."/>
            <person name="Santos A.J."/>
        </authorList>
    </citation>
    <scope>NUCLEOTIDE SEQUENCE</scope>
    <source>
        <tissue evidence="1">Shoot tissue taken approximately 20 cm above the soil surface</tissue>
    </source>
</reference>
<dbReference type="AlphaFoldDB" id="A0A0A9FE72"/>